<dbReference type="FunCoup" id="K7VLT2">
    <property type="interactions" value="1013"/>
</dbReference>
<dbReference type="PaxDb" id="4577-AC149818.2_FGP008"/>
<evidence type="ECO:0000313" key="8">
    <source>
        <dbReference type="EMBL" id="AQL09572.1"/>
    </source>
</evidence>
<dbReference type="PROSITE" id="PS00028">
    <property type="entry name" value="ZINC_FINGER_C2H2_1"/>
    <property type="match status" value="2"/>
</dbReference>
<evidence type="ECO:0000259" key="7">
    <source>
        <dbReference type="PROSITE" id="PS50157"/>
    </source>
</evidence>
<dbReference type="Pfam" id="PF00096">
    <property type="entry name" value="zf-C2H2"/>
    <property type="match status" value="1"/>
</dbReference>
<accession>K7VLT2</accession>
<evidence type="ECO:0000256" key="3">
    <source>
        <dbReference type="ARBA" id="ARBA00022771"/>
    </source>
</evidence>
<dbReference type="GO" id="GO:0005634">
    <property type="term" value="C:nucleus"/>
    <property type="evidence" value="ECO:0000318"/>
    <property type="project" value="GO_Central"/>
</dbReference>
<dbReference type="OMA" id="TNKFECN"/>
<keyword evidence="2" id="KW-0677">Repeat</keyword>
<dbReference type="InterPro" id="IPR036236">
    <property type="entry name" value="Znf_C2H2_sf"/>
</dbReference>
<dbReference type="EnsemblPlants" id="Zm00001eb403020_T001">
    <property type="protein sequence ID" value="Zm00001eb403020_P001"/>
    <property type="gene ID" value="Zm00001eb403020"/>
</dbReference>
<gene>
    <name evidence="8" type="ORF">ZEAMMB73_Zm00001d048400</name>
</gene>
<dbReference type="STRING" id="4577.K7VLT2"/>
<evidence type="ECO:0000256" key="2">
    <source>
        <dbReference type="ARBA" id="ARBA00022737"/>
    </source>
</evidence>
<dbReference type="ExpressionAtlas" id="K7VLT2">
    <property type="expression patterns" value="baseline and differential"/>
</dbReference>
<keyword evidence="1" id="KW-0479">Metal-binding</keyword>
<dbReference type="GO" id="GO:0000978">
    <property type="term" value="F:RNA polymerase II cis-regulatory region sequence-specific DNA binding"/>
    <property type="evidence" value="ECO:0000318"/>
    <property type="project" value="GO_Central"/>
</dbReference>
<dbReference type="InterPro" id="IPR050329">
    <property type="entry name" value="GLI_C2H2-zinc-finger"/>
</dbReference>
<dbReference type="AlphaFoldDB" id="K7VLT2"/>
<evidence type="ECO:0000313" key="10">
    <source>
        <dbReference type="Proteomes" id="UP000007305"/>
    </source>
</evidence>
<organism evidence="8">
    <name type="scientific">Zea mays</name>
    <name type="common">Maize</name>
    <dbReference type="NCBI Taxonomy" id="4577"/>
    <lineage>
        <taxon>Eukaryota</taxon>
        <taxon>Viridiplantae</taxon>
        <taxon>Streptophyta</taxon>
        <taxon>Embryophyta</taxon>
        <taxon>Tracheophyta</taxon>
        <taxon>Spermatophyta</taxon>
        <taxon>Magnoliopsida</taxon>
        <taxon>Liliopsida</taxon>
        <taxon>Poales</taxon>
        <taxon>Poaceae</taxon>
        <taxon>PACMAD clade</taxon>
        <taxon>Panicoideae</taxon>
        <taxon>Andropogonodae</taxon>
        <taxon>Andropogoneae</taxon>
        <taxon>Tripsacinae</taxon>
        <taxon>Zea</taxon>
    </lineage>
</organism>
<dbReference type="HOGENOM" id="CLU_452274_0_0_1"/>
<dbReference type="Gene3D" id="3.30.160.60">
    <property type="entry name" value="Classic Zinc Finger"/>
    <property type="match status" value="1"/>
</dbReference>
<sequence>MRIRRYAARLLSATTAAPSSPPRPPAASWLHTDDDDDCCAFCELSRPAPQEGQDAVKHKGHIAGRVPESDVRADERVGLHQRPPAPEVKKCKIDHVPPVDKSSVGLQVVKCASEVSGAVAKPEGGTPASEAAAGPAAKAGAFVVNDAASEQGVQCIASPLGGASKLEEVTAGNSFANGPTTELGVFKGASLANELADVPGVTSIMPEVIGKPSTDPGAITTVVEVSDIGSVVHETTELESAGEDYIASEAAAEPEDAGRASCNTDDTAALDEPLPPSCDPNIGNAQVGNAMDTVASTVRPSRCDAAEEGASVNSTANGPVRARGPTVKGGVPKDKSVAPSVLRVLDVVTRSIGKSGRTDVICYARRTGKRKPELQEVKTENIDLEDGVLCEKEEALLRTDCCESVLSTAGSIDVKLADIKKDLMDNSAASKVTKMKRNIFECKIDYCHMTFKTKAELAAHKKNMCTVNSCSKHFRSHSYLRRHESAHNDDMPYKCPWDGCNMAFKWSWDRAEHFKVHAGAKPYKCMTPGCSKMFKFVSDFTRHRRRCKPQR</sequence>
<protein>
    <submittedName>
        <fullName evidence="8">Metal regulatory transcription factor 1</fullName>
    </submittedName>
</protein>
<keyword evidence="3 5" id="KW-0863">Zinc-finger</keyword>
<keyword evidence="10" id="KW-1185">Reference proteome</keyword>
<dbReference type="IntAct" id="K7VLT2">
    <property type="interactions" value="1"/>
</dbReference>
<dbReference type="SUPFAM" id="SSF57667">
    <property type="entry name" value="beta-beta-alpha zinc fingers"/>
    <property type="match status" value="2"/>
</dbReference>
<feature type="domain" description="C2H2-type" evidence="7">
    <location>
        <begin position="523"/>
        <end position="551"/>
    </location>
</feature>
<dbReference type="EMBL" id="CM000785">
    <property type="protein sequence ID" value="AQL09572.1"/>
    <property type="molecule type" value="Genomic_DNA"/>
</dbReference>
<dbReference type="SMR" id="K7VLT2"/>
<dbReference type="PROSITE" id="PS50157">
    <property type="entry name" value="ZINC_FINGER_C2H2_2"/>
    <property type="match status" value="3"/>
</dbReference>
<dbReference type="GO" id="GO:0006357">
    <property type="term" value="P:regulation of transcription by RNA polymerase II"/>
    <property type="evidence" value="ECO:0000318"/>
    <property type="project" value="GO_Central"/>
</dbReference>
<dbReference type="PANTHER" id="PTHR19818">
    <property type="entry name" value="ZINC FINGER PROTEIN ZIC AND GLI"/>
    <property type="match status" value="1"/>
</dbReference>
<reference evidence="10" key="1">
    <citation type="journal article" date="2009" name="Science">
        <title>The B73 maize genome: complexity, diversity, and dynamics.</title>
        <authorList>
            <person name="Schnable P.S."/>
            <person name="Ware D."/>
            <person name="Fulton R.S."/>
            <person name="Stein J.C."/>
            <person name="Wei F."/>
            <person name="Pasternak S."/>
            <person name="Liang C."/>
            <person name="Zhang J."/>
            <person name="Fulton L."/>
            <person name="Graves T.A."/>
            <person name="Minx P."/>
            <person name="Reily A.D."/>
            <person name="Courtney L."/>
            <person name="Kruchowski S.S."/>
            <person name="Tomlinson C."/>
            <person name="Strong C."/>
            <person name="Delehaunty K."/>
            <person name="Fronick C."/>
            <person name="Courtney B."/>
            <person name="Rock S.M."/>
            <person name="Belter E."/>
            <person name="Du F."/>
            <person name="Kim K."/>
            <person name="Abbott R.M."/>
            <person name="Cotton M."/>
            <person name="Levy A."/>
            <person name="Marchetto P."/>
            <person name="Ochoa K."/>
            <person name="Jackson S.M."/>
            <person name="Gillam B."/>
            <person name="Chen W."/>
            <person name="Yan L."/>
            <person name="Higginbotham J."/>
            <person name="Cardenas M."/>
            <person name="Waligorski J."/>
            <person name="Applebaum E."/>
            <person name="Phelps L."/>
            <person name="Falcone J."/>
            <person name="Kanchi K."/>
            <person name="Thane T."/>
            <person name="Scimone A."/>
            <person name="Thane N."/>
            <person name="Henke J."/>
            <person name="Wang T."/>
            <person name="Ruppert J."/>
            <person name="Shah N."/>
            <person name="Rotter K."/>
            <person name="Hodges J."/>
            <person name="Ingenthron E."/>
            <person name="Cordes M."/>
            <person name="Kohlberg S."/>
            <person name="Sgro J."/>
            <person name="Delgado B."/>
            <person name="Mead K."/>
            <person name="Chinwalla A."/>
            <person name="Leonard S."/>
            <person name="Crouse K."/>
            <person name="Collura K."/>
            <person name="Kudrna D."/>
            <person name="Currie J."/>
            <person name="He R."/>
            <person name="Angelova A."/>
            <person name="Rajasekar S."/>
            <person name="Mueller T."/>
            <person name="Lomeli R."/>
            <person name="Scara G."/>
            <person name="Ko A."/>
            <person name="Delaney K."/>
            <person name="Wissotski M."/>
            <person name="Lopez G."/>
            <person name="Campos D."/>
            <person name="Braidotti M."/>
            <person name="Ashley E."/>
            <person name="Golser W."/>
            <person name="Kim H."/>
            <person name="Lee S."/>
            <person name="Lin J."/>
            <person name="Dujmic Z."/>
            <person name="Kim W."/>
            <person name="Talag J."/>
            <person name="Zuccolo A."/>
            <person name="Fan C."/>
            <person name="Sebastian A."/>
            <person name="Kramer M."/>
            <person name="Spiegel L."/>
            <person name="Nascimento L."/>
            <person name="Zutavern T."/>
            <person name="Miller B."/>
            <person name="Ambroise C."/>
            <person name="Muller S."/>
            <person name="Spooner W."/>
            <person name="Narechania A."/>
            <person name="Ren L."/>
            <person name="Wei S."/>
            <person name="Kumari S."/>
            <person name="Faga B."/>
            <person name="Levy M.J."/>
            <person name="McMahan L."/>
            <person name="Van Buren P."/>
            <person name="Vaughn M.W."/>
            <person name="Ying K."/>
            <person name="Yeh C.-T."/>
            <person name="Emrich S.J."/>
            <person name="Jia Y."/>
            <person name="Kalyanaraman A."/>
            <person name="Hsia A.-P."/>
            <person name="Barbazuk W.B."/>
            <person name="Baucom R.S."/>
            <person name="Brutnell T.P."/>
            <person name="Carpita N.C."/>
            <person name="Chaparro C."/>
            <person name="Chia J.-M."/>
            <person name="Deragon J.-M."/>
            <person name="Estill J.C."/>
            <person name="Fu Y."/>
            <person name="Jeddeloh J.A."/>
            <person name="Han Y."/>
            <person name="Lee H."/>
            <person name="Li P."/>
            <person name="Lisch D.R."/>
            <person name="Liu S."/>
            <person name="Liu Z."/>
            <person name="Nagel D.H."/>
            <person name="McCann M.C."/>
            <person name="SanMiguel P."/>
            <person name="Myers A.M."/>
            <person name="Nettleton D."/>
            <person name="Nguyen J."/>
            <person name="Penning B.W."/>
            <person name="Ponnala L."/>
            <person name="Schneider K.L."/>
            <person name="Schwartz D.C."/>
            <person name="Sharma A."/>
            <person name="Soderlund C."/>
            <person name="Springer N.M."/>
            <person name="Sun Q."/>
            <person name="Wang H."/>
            <person name="Waterman M."/>
            <person name="Westerman R."/>
            <person name="Wolfgruber T.K."/>
            <person name="Yang L."/>
            <person name="Yu Y."/>
            <person name="Zhang L."/>
            <person name="Zhou S."/>
            <person name="Zhu Q."/>
            <person name="Bennetzen J.L."/>
            <person name="Dawe R.K."/>
            <person name="Jiang J."/>
            <person name="Jiang N."/>
            <person name="Presting G.G."/>
            <person name="Wessler S.R."/>
            <person name="Aluru S."/>
            <person name="Martienssen R.A."/>
            <person name="Clifton S.W."/>
            <person name="McCombie W.R."/>
            <person name="Wing R.A."/>
            <person name="Wilson R.K."/>
        </authorList>
    </citation>
    <scope>NUCLEOTIDE SEQUENCE [LARGE SCALE GENOMIC DNA]</scope>
    <source>
        <strain evidence="10">cv. B73</strain>
    </source>
</reference>
<name>K7VLT2_MAIZE</name>
<reference evidence="9" key="4">
    <citation type="submission" date="2021-05" db="UniProtKB">
        <authorList>
            <consortium name="EnsemblPlants"/>
        </authorList>
    </citation>
    <scope>IDENTIFICATION</scope>
    <source>
        <strain evidence="9">cv. B73</strain>
    </source>
</reference>
<feature type="domain" description="C2H2-type" evidence="7">
    <location>
        <begin position="493"/>
        <end position="522"/>
    </location>
</feature>
<evidence type="ECO:0000256" key="1">
    <source>
        <dbReference type="ARBA" id="ARBA00022723"/>
    </source>
</evidence>
<evidence type="ECO:0000256" key="6">
    <source>
        <dbReference type="SAM" id="MobiDB-lite"/>
    </source>
</evidence>
<dbReference type="Gramene" id="Zm00001eb403020_T001">
    <property type="protein sequence ID" value="Zm00001eb403020_P001"/>
    <property type="gene ID" value="Zm00001eb403020"/>
</dbReference>
<evidence type="ECO:0000313" key="9">
    <source>
        <dbReference type="EnsemblPlants" id="Zm00001eb403020_P001"/>
    </source>
</evidence>
<feature type="region of interest" description="Disordered" evidence="6">
    <location>
        <begin position="307"/>
        <end position="334"/>
    </location>
</feature>
<dbReference type="eggNOG" id="KOG1721">
    <property type="taxonomic scope" value="Eukaryota"/>
</dbReference>
<evidence type="ECO:0000256" key="5">
    <source>
        <dbReference type="PROSITE-ProRule" id="PRU00042"/>
    </source>
</evidence>
<dbReference type="Proteomes" id="UP000007305">
    <property type="component" value="Chromosome 9"/>
</dbReference>
<feature type="domain" description="C2H2-type" evidence="7">
    <location>
        <begin position="463"/>
        <end position="492"/>
    </location>
</feature>
<keyword evidence="4" id="KW-0862">Zinc</keyword>
<dbReference type="SMART" id="SM00355">
    <property type="entry name" value="ZnF_C2H2"/>
    <property type="match status" value="4"/>
</dbReference>
<dbReference type="InterPro" id="IPR013087">
    <property type="entry name" value="Znf_C2H2_type"/>
</dbReference>
<reference evidence="8" key="2">
    <citation type="submission" date="2015-12" db="EMBL/GenBank/DDBJ databases">
        <title>Update maize B73 reference genome by single molecule sequencing technologies.</title>
        <authorList>
            <consortium name="Maize Genome Sequencing Project"/>
            <person name="Ware D."/>
        </authorList>
    </citation>
    <scope>NUCLEOTIDE SEQUENCE</scope>
    <source>
        <tissue evidence="8">Seedling</tissue>
    </source>
</reference>
<dbReference type="GO" id="GO:0008270">
    <property type="term" value="F:zinc ion binding"/>
    <property type="evidence" value="ECO:0007669"/>
    <property type="project" value="UniProtKB-KW"/>
</dbReference>
<reference evidence="9" key="3">
    <citation type="submission" date="2019-07" db="EMBL/GenBank/DDBJ databases">
        <authorList>
            <person name="Seetharam A."/>
            <person name="Woodhouse M."/>
            <person name="Cannon E."/>
        </authorList>
    </citation>
    <scope>NUCLEOTIDE SEQUENCE [LARGE SCALE GENOMIC DNA]</scope>
    <source>
        <strain evidence="9">cv. B73</strain>
    </source>
</reference>
<dbReference type="GO" id="GO:0001228">
    <property type="term" value="F:DNA-binding transcription activator activity, RNA polymerase II-specific"/>
    <property type="evidence" value="ECO:0000318"/>
    <property type="project" value="GO_Central"/>
</dbReference>
<dbReference type="PANTHER" id="PTHR19818:SF139">
    <property type="entry name" value="PAIR-RULE PROTEIN ODD-PAIRED"/>
    <property type="match status" value="1"/>
</dbReference>
<evidence type="ECO:0000256" key="4">
    <source>
        <dbReference type="ARBA" id="ARBA00022833"/>
    </source>
</evidence>
<proteinExistence type="predicted"/>